<dbReference type="InterPro" id="IPR010376">
    <property type="entry name" value="GBBH-like_N"/>
</dbReference>
<evidence type="ECO:0000256" key="2">
    <source>
        <dbReference type="ARBA" id="ARBA00023004"/>
    </source>
</evidence>
<evidence type="ECO:0000313" key="4">
    <source>
        <dbReference type="EMBL" id="KAF2896707.1"/>
    </source>
</evidence>
<feature type="non-terminal residue" evidence="4">
    <location>
        <position position="1"/>
    </location>
</feature>
<protein>
    <recommendedName>
        <fullName evidence="3">Gamma-butyrobetaine hydroxylase-like N-terminal domain-containing protein</fullName>
    </recommendedName>
</protein>
<dbReference type="GO" id="GO:0046872">
    <property type="term" value="F:metal ion binding"/>
    <property type="evidence" value="ECO:0007669"/>
    <property type="project" value="UniProtKB-KW"/>
</dbReference>
<feature type="domain" description="Gamma-butyrobetaine hydroxylase-like N-terminal" evidence="3">
    <location>
        <begin position="2"/>
        <end position="40"/>
    </location>
</feature>
<dbReference type="AlphaFoldDB" id="A0A8K0D5Q9"/>
<evidence type="ECO:0000256" key="1">
    <source>
        <dbReference type="ARBA" id="ARBA00022723"/>
    </source>
</evidence>
<dbReference type="OrthoDB" id="6769601at2759"/>
<reference evidence="4" key="1">
    <citation type="submission" date="2019-08" db="EMBL/GenBank/DDBJ databases">
        <title>The genome of the North American firefly Photinus pyralis.</title>
        <authorList>
            <consortium name="Photinus pyralis genome working group"/>
            <person name="Fallon T.R."/>
            <person name="Sander Lower S.E."/>
            <person name="Weng J.-K."/>
        </authorList>
    </citation>
    <scope>NUCLEOTIDE SEQUENCE</scope>
    <source>
        <strain evidence="4">TRF0915ILg1</strain>
        <tissue evidence="4">Whole body</tissue>
    </source>
</reference>
<name>A0A8K0D5Q9_IGNLU</name>
<gene>
    <name evidence="4" type="ORF">ILUMI_09468</name>
</gene>
<comment type="caution">
    <text evidence="4">The sequence shown here is derived from an EMBL/GenBank/DDBJ whole genome shotgun (WGS) entry which is preliminary data.</text>
</comment>
<dbReference type="Gene3D" id="3.30.2020.30">
    <property type="match status" value="1"/>
</dbReference>
<evidence type="ECO:0000313" key="5">
    <source>
        <dbReference type="Proteomes" id="UP000801492"/>
    </source>
</evidence>
<proteinExistence type="predicted"/>
<keyword evidence="1" id="KW-0479">Metal-binding</keyword>
<sequence length="69" mass="8520">TSKDNDNVTIRWDDHHKSHFSLEWLKQRSFSKENQEKFLNETYKISRVLWDGKELSHTKKYDYEEIMTK</sequence>
<dbReference type="Proteomes" id="UP000801492">
    <property type="component" value="Unassembled WGS sequence"/>
</dbReference>
<dbReference type="InterPro" id="IPR038492">
    <property type="entry name" value="GBBH-like_N_sf"/>
</dbReference>
<accession>A0A8K0D5Q9</accession>
<dbReference type="EMBL" id="VTPC01004818">
    <property type="protein sequence ID" value="KAF2896707.1"/>
    <property type="molecule type" value="Genomic_DNA"/>
</dbReference>
<dbReference type="Pfam" id="PF06155">
    <property type="entry name" value="GBBH-like_N"/>
    <property type="match status" value="1"/>
</dbReference>
<organism evidence="4 5">
    <name type="scientific">Ignelater luminosus</name>
    <name type="common">Cucubano</name>
    <name type="synonym">Pyrophorus luminosus</name>
    <dbReference type="NCBI Taxonomy" id="2038154"/>
    <lineage>
        <taxon>Eukaryota</taxon>
        <taxon>Metazoa</taxon>
        <taxon>Ecdysozoa</taxon>
        <taxon>Arthropoda</taxon>
        <taxon>Hexapoda</taxon>
        <taxon>Insecta</taxon>
        <taxon>Pterygota</taxon>
        <taxon>Neoptera</taxon>
        <taxon>Endopterygota</taxon>
        <taxon>Coleoptera</taxon>
        <taxon>Polyphaga</taxon>
        <taxon>Elateriformia</taxon>
        <taxon>Elateroidea</taxon>
        <taxon>Elateridae</taxon>
        <taxon>Agrypninae</taxon>
        <taxon>Pyrophorini</taxon>
        <taxon>Ignelater</taxon>
    </lineage>
</organism>
<keyword evidence="5" id="KW-1185">Reference proteome</keyword>
<evidence type="ECO:0000259" key="3">
    <source>
        <dbReference type="Pfam" id="PF06155"/>
    </source>
</evidence>
<keyword evidence="2" id="KW-0408">Iron</keyword>